<dbReference type="Proteomes" id="UP000654922">
    <property type="component" value="Unassembled WGS sequence"/>
</dbReference>
<dbReference type="PANTHER" id="PTHR23235">
    <property type="entry name" value="KRUEPPEL-LIKE TRANSCRIPTION FACTOR"/>
    <property type="match status" value="1"/>
</dbReference>
<dbReference type="SMART" id="SM00355">
    <property type="entry name" value="ZnF_C2H2"/>
    <property type="match status" value="3"/>
</dbReference>
<evidence type="ECO:0000256" key="4">
    <source>
        <dbReference type="ARBA" id="ARBA00022833"/>
    </source>
</evidence>
<feature type="domain" description="C2H2-type" evidence="7">
    <location>
        <begin position="251"/>
        <end position="280"/>
    </location>
</feature>
<keyword evidence="10" id="KW-1185">Reference proteome</keyword>
<evidence type="ECO:0000259" key="7">
    <source>
        <dbReference type="PROSITE" id="PS50157"/>
    </source>
</evidence>
<evidence type="ECO:0000313" key="9">
    <source>
        <dbReference type="EMBL" id="KAF7183154.1"/>
    </source>
</evidence>
<feature type="region of interest" description="Disordered" evidence="6">
    <location>
        <begin position="87"/>
        <end position="148"/>
    </location>
</feature>
<protein>
    <recommendedName>
        <fullName evidence="7">C2H2-type domain-containing protein</fullName>
    </recommendedName>
</protein>
<keyword evidence="3 5" id="KW-0863">Zinc-finger</keyword>
<sequence>METAEPVSYEFTGHAMGSMAPRRLLHAGLGSNFSYYNNPATSFPLPYHQSSSSPYGFSHTINQHPHQLPGYQHFYLTGHPSLNSQPVRLSSEPPTVQQIPDIRPAKNAISRTVGKPLTKSEQSVSSQPVAAPQLPATGATQEEGTGSTEIEFSTEVDILMKAIQAKAVPQQSALQSLPPLQQLTHSGENGFSQTFAMASSTSRCNMAVEELASRPGKKRKYICRIPNCGKSFAQKTHLDIHMRAHTGDKPFVCKEPSCGQRFSQLGNLKTHQRRHTGEKPFSCDICQKRFAQRGNFTQLGNLKSHQNKFHAATLRTLTLKFSQMSEAHLMNPQDRQLWEYFATLYKNSNKGIKGRGKDRRISPTSKSNDGSAACTRMQSFESDEDVKVSRGSREASSAYTGSSSGEEEDPETYYTDRRGH</sequence>
<comment type="caution">
    <text evidence="9">The sequence shown here is derived from an EMBL/GenBank/DDBJ whole genome shotgun (WGS) entry which is preliminary data.</text>
</comment>
<dbReference type="PROSITE" id="PS00028">
    <property type="entry name" value="ZINC_FINGER_C2H2_1"/>
    <property type="match status" value="2"/>
</dbReference>
<keyword evidence="4" id="KW-0862">Zinc</keyword>
<evidence type="ECO:0000313" key="10">
    <source>
        <dbReference type="Proteomes" id="UP000641853"/>
    </source>
</evidence>
<reference evidence="9" key="1">
    <citation type="submission" date="2020-06" db="EMBL/GenBank/DDBJ databases">
        <title>Draft genome sequences of strains closely related to Aspergillus parafelis and Aspergillus hiratsukae.</title>
        <authorList>
            <person name="Dos Santos R.A.C."/>
            <person name="Rivero-Menendez O."/>
            <person name="Steenwyk J.L."/>
            <person name="Mead M.E."/>
            <person name="Goldman G.H."/>
            <person name="Alastruey-Izquierdo A."/>
            <person name="Rokas A."/>
        </authorList>
    </citation>
    <scope>NUCLEOTIDE SEQUENCE</scope>
    <source>
        <strain evidence="8">CNM-CM5623</strain>
        <strain evidence="9">CNM-CM7691</strain>
    </source>
</reference>
<evidence type="ECO:0000256" key="3">
    <source>
        <dbReference type="ARBA" id="ARBA00022771"/>
    </source>
</evidence>
<gene>
    <name evidence="8" type="ORF">CNMCM5623_003633</name>
    <name evidence="9" type="ORF">CNMCM7691_002989</name>
</gene>
<evidence type="ECO:0000313" key="8">
    <source>
        <dbReference type="EMBL" id="KAF7171263.1"/>
    </source>
</evidence>
<dbReference type="InterPro" id="IPR013087">
    <property type="entry name" value="Znf_C2H2_type"/>
</dbReference>
<dbReference type="InterPro" id="IPR036236">
    <property type="entry name" value="Znf_C2H2_sf"/>
</dbReference>
<feature type="compositionally biased region" description="Polar residues" evidence="6">
    <location>
        <begin position="119"/>
        <end position="128"/>
    </location>
</feature>
<organism evidence="9 10">
    <name type="scientific">Aspergillus felis</name>
    <dbReference type="NCBI Taxonomy" id="1287682"/>
    <lineage>
        <taxon>Eukaryota</taxon>
        <taxon>Fungi</taxon>
        <taxon>Dikarya</taxon>
        <taxon>Ascomycota</taxon>
        <taxon>Pezizomycotina</taxon>
        <taxon>Eurotiomycetes</taxon>
        <taxon>Eurotiomycetidae</taxon>
        <taxon>Eurotiales</taxon>
        <taxon>Aspergillaceae</taxon>
        <taxon>Aspergillus</taxon>
        <taxon>Aspergillus subgen. Fumigati</taxon>
    </lineage>
</organism>
<dbReference type="EMBL" id="JACBAE010001187">
    <property type="protein sequence ID" value="KAF7171263.1"/>
    <property type="molecule type" value="Genomic_DNA"/>
</dbReference>
<evidence type="ECO:0000256" key="2">
    <source>
        <dbReference type="ARBA" id="ARBA00022737"/>
    </source>
</evidence>
<dbReference type="GO" id="GO:0000981">
    <property type="term" value="F:DNA-binding transcription factor activity, RNA polymerase II-specific"/>
    <property type="evidence" value="ECO:0007669"/>
    <property type="project" value="UniProtKB-ARBA"/>
</dbReference>
<feature type="compositionally biased region" description="Polar residues" evidence="6">
    <location>
        <begin position="138"/>
        <end position="148"/>
    </location>
</feature>
<dbReference type="FunFam" id="3.30.160.60:FF:000446">
    <property type="entry name" value="Zinc finger protein"/>
    <property type="match status" value="1"/>
</dbReference>
<dbReference type="AlphaFoldDB" id="A0A8H6R2G9"/>
<accession>A0A8H6R2G9</accession>
<dbReference type="Proteomes" id="UP000641853">
    <property type="component" value="Unassembled WGS sequence"/>
</dbReference>
<dbReference type="GO" id="GO:0000978">
    <property type="term" value="F:RNA polymerase II cis-regulatory region sequence-specific DNA binding"/>
    <property type="evidence" value="ECO:0007669"/>
    <property type="project" value="TreeGrafter"/>
</dbReference>
<dbReference type="Gene3D" id="3.30.160.60">
    <property type="entry name" value="Classic Zinc Finger"/>
    <property type="match status" value="3"/>
</dbReference>
<feature type="compositionally biased region" description="Polar residues" evidence="6">
    <location>
        <begin position="394"/>
        <end position="404"/>
    </location>
</feature>
<feature type="compositionally biased region" description="Polar residues" evidence="6">
    <location>
        <begin position="362"/>
        <end position="380"/>
    </location>
</feature>
<feature type="region of interest" description="Disordered" evidence="6">
    <location>
        <begin position="351"/>
        <end position="420"/>
    </location>
</feature>
<feature type="domain" description="C2H2-type" evidence="7">
    <location>
        <begin position="221"/>
        <end position="250"/>
    </location>
</feature>
<dbReference type="PROSITE" id="PS50157">
    <property type="entry name" value="ZINC_FINGER_C2H2_2"/>
    <property type="match status" value="2"/>
</dbReference>
<dbReference type="OrthoDB" id="427030at2759"/>
<name>A0A8H6R2G9_9EURO</name>
<proteinExistence type="predicted"/>
<dbReference type="PANTHER" id="PTHR23235:SF120">
    <property type="entry name" value="KRUPPEL-LIKE FACTOR 15"/>
    <property type="match status" value="1"/>
</dbReference>
<feature type="compositionally biased region" description="Polar residues" evidence="6">
    <location>
        <begin position="87"/>
        <end position="98"/>
    </location>
</feature>
<dbReference type="Pfam" id="PF00096">
    <property type="entry name" value="zf-C2H2"/>
    <property type="match status" value="2"/>
</dbReference>
<keyword evidence="2" id="KW-0677">Repeat</keyword>
<dbReference type="GO" id="GO:0008270">
    <property type="term" value="F:zinc ion binding"/>
    <property type="evidence" value="ECO:0007669"/>
    <property type="project" value="UniProtKB-KW"/>
</dbReference>
<evidence type="ECO:0000256" key="1">
    <source>
        <dbReference type="ARBA" id="ARBA00022723"/>
    </source>
</evidence>
<dbReference type="FunFam" id="3.30.160.60:FF:000072">
    <property type="entry name" value="zinc finger protein 143 isoform X1"/>
    <property type="match status" value="2"/>
</dbReference>
<evidence type="ECO:0000256" key="5">
    <source>
        <dbReference type="PROSITE-ProRule" id="PRU00042"/>
    </source>
</evidence>
<evidence type="ECO:0000256" key="6">
    <source>
        <dbReference type="SAM" id="MobiDB-lite"/>
    </source>
</evidence>
<dbReference type="EMBL" id="JACBAG010001741">
    <property type="protein sequence ID" value="KAF7183154.1"/>
    <property type="molecule type" value="Genomic_DNA"/>
</dbReference>
<dbReference type="SUPFAM" id="SSF57667">
    <property type="entry name" value="beta-beta-alpha zinc fingers"/>
    <property type="match status" value="2"/>
</dbReference>
<keyword evidence="1" id="KW-0479">Metal-binding</keyword>